<feature type="transmembrane region" description="Helical" evidence="1">
    <location>
        <begin position="45"/>
        <end position="65"/>
    </location>
</feature>
<keyword evidence="1" id="KW-0812">Transmembrane</keyword>
<evidence type="ECO:0000256" key="1">
    <source>
        <dbReference type="SAM" id="Phobius"/>
    </source>
</evidence>
<accession>A0ABW7NJA2</accession>
<keyword evidence="3" id="KW-1185">Reference proteome</keyword>
<comment type="caution">
    <text evidence="2">The sequence shown here is derived from an EMBL/GenBank/DDBJ whole genome shotgun (WGS) entry which is preliminary data.</text>
</comment>
<reference evidence="2 3" key="1">
    <citation type="journal article" date="2013" name="Int. J. Syst. Evol. Microbiol.">
        <title>Marinoscillum luteum sp. nov., isolated from marine sediment.</title>
        <authorList>
            <person name="Cha I.T."/>
            <person name="Park S.J."/>
            <person name="Kim S.J."/>
            <person name="Kim J.G."/>
            <person name="Jung M.Y."/>
            <person name="Shin K.S."/>
            <person name="Kwon K.K."/>
            <person name="Yang S.H."/>
            <person name="Seo Y.S."/>
            <person name="Rhee S.K."/>
        </authorList>
    </citation>
    <scope>NUCLEOTIDE SEQUENCE [LARGE SCALE GENOMIC DNA]</scope>
    <source>
        <strain evidence="2 3">KCTC 23939</strain>
    </source>
</reference>
<organism evidence="2 3">
    <name type="scientific">Marinoscillum luteum</name>
    <dbReference type="NCBI Taxonomy" id="861051"/>
    <lineage>
        <taxon>Bacteria</taxon>
        <taxon>Pseudomonadati</taxon>
        <taxon>Bacteroidota</taxon>
        <taxon>Cytophagia</taxon>
        <taxon>Cytophagales</taxon>
        <taxon>Reichenbachiellaceae</taxon>
        <taxon>Marinoscillum</taxon>
    </lineage>
</organism>
<dbReference type="Proteomes" id="UP001610063">
    <property type="component" value="Unassembled WGS sequence"/>
</dbReference>
<keyword evidence="1" id="KW-0472">Membrane</keyword>
<evidence type="ECO:0000313" key="3">
    <source>
        <dbReference type="Proteomes" id="UP001610063"/>
    </source>
</evidence>
<protein>
    <submittedName>
        <fullName evidence="2">Heavy metal transporter</fullName>
    </submittedName>
</protein>
<feature type="transmembrane region" description="Helical" evidence="1">
    <location>
        <begin position="116"/>
        <end position="136"/>
    </location>
</feature>
<proteinExistence type="predicted"/>
<feature type="transmembrane region" description="Helical" evidence="1">
    <location>
        <begin position="12"/>
        <end position="33"/>
    </location>
</feature>
<dbReference type="EMBL" id="JBIPKE010000020">
    <property type="protein sequence ID" value="MFH6985954.1"/>
    <property type="molecule type" value="Genomic_DNA"/>
</dbReference>
<evidence type="ECO:0000313" key="2">
    <source>
        <dbReference type="EMBL" id="MFH6985954.1"/>
    </source>
</evidence>
<name>A0ABW7NJA2_9BACT</name>
<keyword evidence="1" id="KW-1133">Transmembrane helix</keyword>
<gene>
    <name evidence="2" type="ORF">ACHKAR_21045</name>
</gene>
<dbReference type="RefSeq" id="WP_395419421.1">
    <property type="nucleotide sequence ID" value="NZ_JBIPKE010000020.1"/>
</dbReference>
<feature type="transmembrane region" description="Helical" evidence="1">
    <location>
        <begin position="90"/>
        <end position="110"/>
    </location>
</feature>
<sequence>MTKIIRKTLPRDISVGVLVIIFAIVFFLAGQLFEKNQPNIEQFTSIYLGEFLVSTAVIVMILILWEEILFPVKIKPDGDGLIFRNHATKLIVQALIYLIIPAIVVFLVLTYEVSPFRFYGWAAVCTILPVVGKLVSGINNYNDFLKLTTSSIAYKNNAKEGVIELKDIQQIRMIKDDSNDLQKLELDLTSGAPITIDLDEMELEAYYESIEEFITTHYKCSL</sequence>